<evidence type="ECO:0000313" key="14">
    <source>
        <dbReference type="Proteomes" id="UP000334019"/>
    </source>
</evidence>
<accession>A0A5Q2RGI4</accession>
<keyword evidence="6" id="KW-0547">Nucleotide-binding</keyword>
<evidence type="ECO:0000256" key="1">
    <source>
        <dbReference type="ARBA" id="ARBA00004651"/>
    </source>
</evidence>
<dbReference type="EMBL" id="CP045851">
    <property type="protein sequence ID" value="QGG95918.1"/>
    <property type="molecule type" value="Genomic_DNA"/>
</dbReference>
<feature type="transmembrane region" description="Helical" evidence="10">
    <location>
        <begin position="260"/>
        <end position="282"/>
    </location>
</feature>
<dbReference type="Gene3D" id="1.20.1560.10">
    <property type="entry name" value="ABC transporter type 1, transmembrane domain"/>
    <property type="match status" value="1"/>
</dbReference>
<feature type="domain" description="ABC transporter" evidence="11">
    <location>
        <begin position="353"/>
        <end position="588"/>
    </location>
</feature>
<evidence type="ECO:0000256" key="7">
    <source>
        <dbReference type="ARBA" id="ARBA00022840"/>
    </source>
</evidence>
<feature type="domain" description="ABC transmembrane type-1" evidence="12">
    <location>
        <begin position="38"/>
        <end position="320"/>
    </location>
</feature>
<dbReference type="InterPro" id="IPR039421">
    <property type="entry name" value="Type_1_exporter"/>
</dbReference>
<dbReference type="Proteomes" id="UP000334019">
    <property type="component" value="Chromosome"/>
</dbReference>
<dbReference type="PROSITE" id="PS50893">
    <property type="entry name" value="ABC_TRANSPORTER_2"/>
    <property type="match status" value="1"/>
</dbReference>
<gene>
    <name evidence="13" type="ORF">GH723_12875</name>
</gene>
<dbReference type="PANTHER" id="PTHR43394">
    <property type="entry name" value="ATP-DEPENDENT PERMEASE MDL1, MITOCHONDRIAL"/>
    <property type="match status" value="1"/>
</dbReference>
<keyword evidence="4" id="KW-0997">Cell inner membrane</keyword>
<dbReference type="GO" id="GO:0015421">
    <property type="term" value="F:ABC-type oligopeptide transporter activity"/>
    <property type="evidence" value="ECO:0007669"/>
    <property type="project" value="TreeGrafter"/>
</dbReference>
<feature type="transmembrane region" description="Helical" evidence="10">
    <location>
        <begin position="148"/>
        <end position="171"/>
    </location>
</feature>
<dbReference type="PROSITE" id="PS50929">
    <property type="entry name" value="ABC_TM1F"/>
    <property type="match status" value="1"/>
</dbReference>
<evidence type="ECO:0000256" key="2">
    <source>
        <dbReference type="ARBA" id="ARBA00022448"/>
    </source>
</evidence>
<dbReference type="FunFam" id="3.40.50.300:FF:001001">
    <property type="entry name" value="Multidrug ABC transporter ATP-binding protein"/>
    <property type="match status" value="1"/>
</dbReference>
<evidence type="ECO:0000259" key="12">
    <source>
        <dbReference type="PROSITE" id="PS50929"/>
    </source>
</evidence>
<feature type="transmembrane region" description="Helical" evidence="10">
    <location>
        <begin position="177"/>
        <end position="195"/>
    </location>
</feature>
<dbReference type="Gene3D" id="3.40.50.300">
    <property type="entry name" value="P-loop containing nucleotide triphosphate hydrolases"/>
    <property type="match status" value="1"/>
</dbReference>
<dbReference type="InterPro" id="IPR011527">
    <property type="entry name" value="ABC1_TM_dom"/>
</dbReference>
<evidence type="ECO:0000313" key="13">
    <source>
        <dbReference type="EMBL" id="QGG95918.1"/>
    </source>
</evidence>
<dbReference type="GO" id="GO:0005524">
    <property type="term" value="F:ATP binding"/>
    <property type="evidence" value="ECO:0007669"/>
    <property type="project" value="UniProtKB-KW"/>
</dbReference>
<dbReference type="PROSITE" id="PS00211">
    <property type="entry name" value="ABC_TRANSPORTER_1"/>
    <property type="match status" value="1"/>
</dbReference>
<evidence type="ECO:0000256" key="9">
    <source>
        <dbReference type="ARBA" id="ARBA00023136"/>
    </source>
</evidence>
<dbReference type="GO" id="GO:0016887">
    <property type="term" value="F:ATP hydrolysis activity"/>
    <property type="evidence" value="ECO:0007669"/>
    <property type="project" value="InterPro"/>
</dbReference>
<sequence>MRGMPAGISEDDKLDSEQAKHVLRRAARMMRPHRRQLWLAIGLIALYTLCILAGPYIVSWAIDSGITPRDAGVLNTAIAAYIVVALVHYVAQRTAITTLARVGETFLKDLRRRVFAHLQRLSMPFYDREKAGVIIARMTSDIDAMQELVQMGLLQFVSATMLLVLALILLFVMSWQLMFVCAIAIPFVVLASIKFQKDSNRAYLTVRDRIGSTLSNLQEGIAGVRVIQAFGRQEVESTRFAGENRGLYDAHMESVKVQSWYVPIIEFAGHFTTAIAIGVGGWMVTEDIVTIGVVAFFVLTLSNLFEPIQQLSQLFNQLQSSGAALQKLFELLDTDVDVAERPGAVDLPSEGEIEVRDVVFRYAPDGEDVLSGVNLTISPGERLALVGPTGAGKSTLAKLVARMYDPVEGTVSFGGVDLRDATLRSLRQRIVVVPQEGFLFHGTIRDNIRLVRPEATDADVVRALDALGLRERFEDLEDGLDTEVAERGSRLSAGEKQLVSLARAALIDPAVLVLDEATSSLDPGTEALVERALEVLMEGRTVIVIAHRLSTSERADRVGVVTEGTLRELGTHDELVAAGGHYAALYATWAGGLASTS</sequence>
<dbReference type="CDD" id="cd18546">
    <property type="entry name" value="ABC_6TM_Rv0194_D2_like"/>
    <property type="match status" value="1"/>
</dbReference>
<dbReference type="PANTHER" id="PTHR43394:SF1">
    <property type="entry name" value="ATP-BINDING CASSETTE SUB-FAMILY B MEMBER 10, MITOCHONDRIAL"/>
    <property type="match status" value="1"/>
</dbReference>
<evidence type="ECO:0000256" key="4">
    <source>
        <dbReference type="ARBA" id="ARBA00022519"/>
    </source>
</evidence>
<keyword evidence="7 13" id="KW-0067">ATP-binding</keyword>
<keyword evidence="9 10" id="KW-0472">Membrane</keyword>
<dbReference type="GO" id="GO:0005886">
    <property type="term" value="C:plasma membrane"/>
    <property type="evidence" value="ECO:0007669"/>
    <property type="project" value="UniProtKB-SubCell"/>
</dbReference>
<feature type="transmembrane region" description="Helical" evidence="10">
    <location>
        <begin position="288"/>
        <end position="305"/>
    </location>
</feature>
<dbReference type="SUPFAM" id="SSF90123">
    <property type="entry name" value="ABC transporter transmembrane region"/>
    <property type="match status" value="1"/>
</dbReference>
<evidence type="ECO:0000256" key="10">
    <source>
        <dbReference type="SAM" id="Phobius"/>
    </source>
</evidence>
<dbReference type="InterPro" id="IPR027417">
    <property type="entry name" value="P-loop_NTPase"/>
</dbReference>
<evidence type="ECO:0000256" key="8">
    <source>
        <dbReference type="ARBA" id="ARBA00022989"/>
    </source>
</evidence>
<dbReference type="Pfam" id="PF00664">
    <property type="entry name" value="ABC_membrane"/>
    <property type="match status" value="1"/>
</dbReference>
<dbReference type="InterPro" id="IPR017871">
    <property type="entry name" value="ABC_transporter-like_CS"/>
</dbReference>
<dbReference type="InterPro" id="IPR003439">
    <property type="entry name" value="ABC_transporter-like_ATP-bd"/>
</dbReference>
<dbReference type="SUPFAM" id="SSF52540">
    <property type="entry name" value="P-loop containing nucleoside triphosphate hydrolases"/>
    <property type="match status" value="1"/>
</dbReference>
<evidence type="ECO:0000256" key="5">
    <source>
        <dbReference type="ARBA" id="ARBA00022692"/>
    </source>
</evidence>
<keyword evidence="14" id="KW-1185">Reference proteome</keyword>
<organism evidence="13 14">
    <name type="scientific">Actinomarinicola tropica</name>
    <dbReference type="NCBI Taxonomy" id="2789776"/>
    <lineage>
        <taxon>Bacteria</taxon>
        <taxon>Bacillati</taxon>
        <taxon>Actinomycetota</taxon>
        <taxon>Acidimicrobiia</taxon>
        <taxon>Acidimicrobiales</taxon>
        <taxon>Iamiaceae</taxon>
        <taxon>Actinomarinicola</taxon>
    </lineage>
</organism>
<dbReference type="AlphaFoldDB" id="A0A5Q2RGI4"/>
<keyword evidence="5 10" id="KW-0812">Transmembrane</keyword>
<dbReference type="SMART" id="SM00382">
    <property type="entry name" value="AAA"/>
    <property type="match status" value="1"/>
</dbReference>
<dbReference type="InterPro" id="IPR036640">
    <property type="entry name" value="ABC1_TM_sf"/>
</dbReference>
<name>A0A5Q2RGI4_9ACTN</name>
<dbReference type="InterPro" id="IPR003593">
    <property type="entry name" value="AAA+_ATPase"/>
</dbReference>
<reference evidence="13 14" key="1">
    <citation type="submission" date="2019-11" db="EMBL/GenBank/DDBJ databases">
        <authorList>
            <person name="He Y."/>
        </authorList>
    </citation>
    <scope>NUCLEOTIDE SEQUENCE [LARGE SCALE GENOMIC DNA]</scope>
    <source>
        <strain evidence="13 14">SCSIO 58843</strain>
    </source>
</reference>
<keyword evidence="2" id="KW-0813">Transport</keyword>
<evidence type="ECO:0000259" key="11">
    <source>
        <dbReference type="PROSITE" id="PS50893"/>
    </source>
</evidence>
<evidence type="ECO:0000256" key="6">
    <source>
        <dbReference type="ARBA" id="ARBA00022741"/>
    </source>
</evidence>
<comment type="subcellular location">
    <subcellularLocation>
        <location evidence="1">Cell membrane</location>
        <topology evidence="1">Multi-pass membrane protein</topology>
    </subcellularLocation>
</comment>
<dbReference type="KEGG" id="atq:GH723_12875"/>
<proteinExistence type="predicted"/>
<evidence type="ECO:0000256" key="3">
    <source>
        <dbReference type="ARBA" id="ARBA00022475"/>
    </source>
</evidence>
<protein>
    <submittedName>
        <fullName evidence="13">ATP-binding cassette domain-containing protein</fullName>
    </submittedName>
</protein>
<feature type="transmembrane region" description="Helical" evidence="10">
    <location>
        <begin position="71"/>
        <end position="91"/>
    </location>
</feature>
<feature type="transmembrane region" description="Helical" evidence="10">
    <location>
        <begin position="37"/>
        <end position="59"/>
    </location>
</feature>
<keyword evidence="8 10" id="KW-1133">Transmembrane helix</keyword>
<dbReference type="Pfam" id="PF00005">
    <property type="entry name" value="ABC_tran"/>
    <property type="match status" value="1"/>
</dbReference>
<keyword evidence="3" id="KW-1003">Cell membrane</keyword>